<protein>
    <submittedName>
        <fullName evidence="5">Citrate lyase acyl carrier protein, gamma chain</fullName>
        <ecNumber evidence="5">4.1.3.6</ecNumber>
    </submittedName>
</protein>
<keyword evidence="6" id="KW-1185">Reference proteome</keyword>
<evidence type="ECO:0000256" key="1">
    <source>
        <dbReference type="ARBA" id="ARBA00004496"/>
    </source>
</evidence>
<gene>
    <name evidence="5" type="primary">citD</name>
    <name evidence="5" type="ORF">NCTC503_02394</name>
</gene>
<dbReference type="InterPro" id="IPR023439">
    <property type="entry name" value="Mal_deCO2ase/Cit_lyase_ACP"/>
</dbReference>
<dbReference type="EC" id="4.1.3.6" evidence="5"/>
<evidence type="ECO:0000256" key="4">
    <source>
        <dbReference type="PIRSR" id="PIRSR002736-50"/>
    </source>
</evidence>
<dbReference type="OrthoDB" id="1120942at2"/>
<keyword evidence="3 4" id="KW-0597">Phosphoprotein</keyword>
<dbReference type="PIRSF" id="PIRSF002736">
    <property type="entry name" value="Citrt_lyas_gamma"/>
    <property type="match status" value="1"/>
</dbReference>
<dbReference type="NCBIfam" id="NF009726">
    <property type="entry name" value="PRK13253.1"/>
    <property type="match status" value="1"/>
</dbReference>
<keyword evidence="5" id="KW-0456">Lyase</keyword>
<dbReference type="GO" id="GO:0008815">
    <property type="term" value="F:citrate (pro-3S)-lyase activity"/>
    <property type="evidence" value="ECO:0007669"/>
    <property type="project" value="UniProtKB-EC"/>
</dbReference>
<keyword evidence="2" id="KW-0963">Cytoplasm</keyword>
<proteinExistence type="predicted"/>
<dbReference type="GO" id="GO:0005737">
    <property type="term" value="C:cytoplasm"/>
    <property type="evidence" value="ECO:0007669"/>
    <property type="project" value="UniProtKB-SubCell"/>
</dbReference>
<dbReference type="RefSeq" id="WP_138210925.1">
    <property type="nucleotide sequence ID" value="NZ_CBCRUQ010000002.1"/>
</dbReference>
<comment type="subcellular location">
    <subcellularLocation>
        <location evidence="1">Cytoplasm</location>
    </subcellularLocation>
</comment>
<dbReference type="KEGG" id="hhw:NCTC503_02394"/>
<evidence type="ECO:0000256" key="2">
    <source>
        <dbReference type="ARBA" id="ARBA00022490"/>
    </source>
</evidence>
<evidence type="ECO:0000313" key="6">
    <source>
        <dbReference type="Proteomes" id="UP000308489"/>
    </source>
</evidence>
<dbReference type="EMBL" id="LR590481">
    <property type="protein sequence ID" value="VTQ94848.1"/>
    <property type="molecule type" value="Genomic_DNA"/>
</dbReference>
<dbReference type="NCBIfam" id="TIGR01608">
    <property type="entry name" value="citD"/>
    <property type="match status" value="1"/>
</dbReference>
<dbReference type="Proteomes" id="UP000308489">
    <property type="component" value="Chromosome 1"/>
</dbReference>
<sequence length="88" mass="9908">MQTLKPAKAGTMESNDIYIMIMPNQDGGIELQLESIVMKQFGEEIERVIRETLKELDVKDAIVKAQDKGALNYTIKARVETAIKRARA</sequence>
<evidence type="ECO:0000313" key="5">
    <source>
        <dbReference type="EMBL" id="VTQ94848.1"/>
    </source>
</evidence>
<organism evidence="5 6">
    <name type="scientific">Hathewaya histolytica</name>
    <name type="common">Clostridium histolyticum</name>
    <dbReference type="NCBI Taxonomy" id="1498"/>
    <lineage>
        <taxon>Bacteria</taxon>
        <taxon>Bacillati</taxon>
        <taxon>Bacillota</taxon>
        <taxon>Clostridia</taxon>
        <taxon>Eubacteriales</taxon>
        <taxon>Clostridiaceae</taxon>
        <taxon>Hathewaya</taxon>
    </lineage>
</organism>
<accession>A0A4U9RSV0</accession>
<reference evidence="5 6" key="1">
    <citation type="submission" date="2019-05" db="EMBL/GenBank/DDBJ databases">
        <authorList>
            <consortium name="Pathogen Informatics"/>
        </authorList>
    </citation>
    <scope>NUCLEOTIDE SEQUENCE [LARGE SCALE GENOMIC DNA]</scope>
    <source>
        <strain evidence="5 6">NCTC503</strain>
    </source>
</reference>
<name>A0A4U9RSV0_HATHI</name>
<dbReference type="Pfam" id="PF06857">
    <property type="entry name" value="ACP"/>
    <property type="match status" value="1"/>
</dbReference>
<evidence type="ECO:0000256" key="3">
    <source>
        <dbReference type="ARBA" id="ARBA00022553"/>
    </source>
</evidence>
<dbReference type="AlphaFoldDB" id="A0A4U9RSV0"/>
<feature type="modified residue" description="O-(phosphoribosyl dephospho-coenzyme A)serine" evidence="4">
    <location>
        <position position="14"/>
    </location>
</feature>
<dbReference type="InterPro" id="IPR006495">
    <property type="entry name" value="CitD"/>
</dbReference>